<gene>
    <name evidence="5" type="ORF">QE408_004196</name>
</gene>
<evidence type="ECO:0000256" key="1">
    <source>
        <dbReference type="ARBA" id="ARBA00022737"/>
    </source>
</evidence>
<dbReference type="Pfam" id="PF13181">
    <property type="entry name" value="TPR_8"/>
    <property type="match status" value="1"/>
</dbReference>
<feature type="repeat" description="TPR" evidence="3">
    <location>
        <begin position="113"/>
        <end position="146"/>
    </location>
</feature>
<evidence type="ECO:0000313" key="5">
    <source>
        <dbReference type="EMBL" id="MDQ1187053.1"/>
    </source>
</evidence>
<feature type="repeat" description="TPR" evidence="3">
    <location>
        <begin position="147"/>
        <end position="180"/>
    </location>
</feature>
<evidence type="ECO:0000256" key="2">
    <source>
        <dbReference type="ARBA" id="ARBA00022803"/>
    </source>
</evidence>
<dbReference type="Gene3D" id="1.25.40.10">
    <property type="entry name" value="Tetratricopeptide repeat domain"/>
    <property type="match status" value="2"/>
</dbReference>
<feature type="compositionally biased region" description="Basic and acidic residues" evidence="4">
    <location>
        <begin position="1"/>
        <end position="11"/>
    </location>
</feature>
<dbReference type="SUPFAM" id="SSF48452">
    <property type="entry name" value="TPR-like"/>
    <property type="match status" value="1"/>
</dbReference>
<protein>
    <submittedName>
        <fullName evidence="5">Tetratricopeptide (TPR) repeat protein</fullName>
    </submittedName>
</protein>
<evidence type="ECO:0000256" key="3">
    <source>
        <dbReference type="PROSITE-ProRule" id="PRU00339"/>
    </source>
</evidence>
<dbReference type="PANTHER" id="PTHR44858:SF1">
    <property type="entry name" value="UDP-N-ACETYLGLUCOSAMINE--PEPTIDE N-ACETYLGLUCOSAMINYLTRANSFERASE SPINDLY-RELATED"/>
    <property type="match status" value="1"/>
</dbReference>
<dbReference type="PROSITE" id="PS50005">
    <property type="entry name" value="TPR"/>
    <property type="match status" value="3"/>
</dbReference>
<name>A0ABU0UQM2_9HYPH</name>
<feature type="region of interest" description="Disordered" evidence="4">
    <location>
        <begin position="1"/>
        <end position="20"/>
    </location>
</feature>
<comment type="caution">
    <text evidence="5">The sequence shown here is derived from an EMBL/GenBank/DDBJ whole genome shotgun (WGS) entry which is preliminary data.</text>
</comment>
<dbReference type="PROSITE" id="PS50293">
    <property type="entry name" value="TPR_REGION"/>
    <property type="match status" value="1"/>
</dbReference>
<keyword evidence="1" id="KW-0677">Repeat</keyword>
<dbReference type="PANTHER" id="PTHR44858">
    <property type="entry name" value="TETRATRICOPEPTIDE REPEAT PROTEIN 6"/>
    <property type="match status" value="1"/>
</dbReference>
<dbReference type="EMBL" id="JAUTBL010000002">
    <property type="protein sequence ID" value="MDQ1187053.1"/>
    <property type="molecule type" value="Genomic_DNA"/>
</dbReference>
<sequence length="218" mass="23851">MNAVDTRESRRPSALSHGVSQRKTMRLSSTLILCGMVAALAGCATTTQTNDVFQIDRAQGSEQNIASLTSVINANPQDPEGYNVRGSAYGRAGDSKRAIADFNQALQLNPRFYQAYANRALVYRNMGQQQQALQDYNSALQINPNYDVALIGRGNLYRQTGRTNEAFNDFTAAINTDTTDGRAYHNRGLIYPAAQPAQPGDRRLLQGHLALAQLARAL</sequence>
<dbReference type="InterPro" id="IPR050498">
    <property type="entry name" value="Ycf3"/>
</dbReference>
<reference evidence="5 6" key="1">
    <citation type="submission" date="2023-07" db="EMBL/GenBank/DDBJ databases">
        <title>Functional and genomic diversity of the sorghum phyllosphere microbiome.</title>
        <authorList>
            <person name="Shade A."/>
        </authorList>
    </citation>
    <scope>NUCLEOTIDE SEQUENCE [LARGE SCALE GENOMIC DNA]</scope>
    <source>
        <strain evidence="5 6">SORGH_AS_1126</strain>
    </source>
</reference>
<proteinExistence type="predicted"/>
<organism evidence="5 6">
    <name type="scientific">Agrobacterium larrymoorei</name>
    <dbReference type="NCBI Taxonomy" id="160699"/>
    <lineage>
        <taxon>Bacteria</taxon>
        <taxon>Pseudomonadati</taxon>
        <taxon>Pseudomonadota</taxon>
        <taxon>Alphaproteobacteria</taxon>
        <taxon>Hyphomicrobiales</taxon>
        <taxon>Rhizobiaceae</taxon>
        <taxon>Rhizobium/Agrobacterium group</taxon>
        <taxon>Agrobacterium</taxon>
    </lineage>
</organism>
<dbReference type="SMART" id="SM00028">
    <property type="entry name" value="TPR"/>
    <property type="match status" value="3"/>
</dbReference>
<evidence type="ECO:0000256" key="4">
    <source>
        <dbReference type="SAM" id="MobiDB-lite"/>
    </source>
</evidence>
<keyword evidence="6" id="KW-1185">Reference proteome</keyword>
<evidence type="ECO:0000313" key="6">
    <source>
        <dbReference type="Proteomes" id="UP001224781"/>
    </source>
</evidence>
<feature type="repeat" description="TPR" evidence="3">
    <location>
        <begin position="79"/>
        <end position="112"/>
    </location>
</feature>
<dbReference type="Proteomes" id="UP001224781">
    <property type="component" value="Unassembled WGS sequence"/>
</dbReference>
<dbReference type="InterPro" id="IPR019734">
    <property type="entry name" value="TPR_rpt"/>
</dbReference>
<dbReference type="Pfam" id="PF00515">
    <property type="entry name" value="TPR_1"/>
    <property type="match status" value="2"/>
</dbReference>
<accession>A0ABU0UQM2</accession>
<dbReference type="InterPro" id="IPR011990">
    <property type="entry name" value="TPR-like_helical_dom_sf"/>
</dbReference>
<keyword evidence="2 3" id="KW-0802">TPR repeat</keyword>